<organism evidence="2 3">
    <name type="scientific">Actinomadura meyerae</name>
    <dbReference type="NCBI Taxonomy" id="240840"/>
    <lineage>
        <taxon>Bacteria</taxon>
        <taxon>Bacillati</taxon>
        <taxon>Actinomycetota</taxon>
        <taxon>Actinomycetes</taxon>
        <taxon>Streptosporangiales</taxon>
        <taxon>Thermomonosporaceae</taxon>
        <taxon>Actinomadura</taxon>
    </lineage>
</organism>
<sequence>MPKVNFLLSSKDVPTEAVGDQSPGLRRTRTELARRGSLSRSFDNSGSSGGISTAALDGVRGTEADLAWAGSD</sequence>
<feature type="region of interest" description="Disordered" evidence="1">
    <location>
        <begin position="1"/>
        <end position="56"/>
    </location>
</feature>
<evidence type="ECO:0000256" key="1">
    <source>
        <dbReference type="SAM" id="MobiDB-lite"/>
    </source>
</evidence>
<dbReference type="RefSeq" id="WP_089326453.1">
    <property type="nucleotide sequence ID" value="NZ_FZOR01000011.1"/>
</dbReference>
<protein>
    <submittedName>
        <fullName evidence="2">Uncharacterized protein</fullName>
    </submittedName>
</protein>
<dbReference type="EMBL" id="FZOR01000011">
    <property type="protein sequence ID" value="SNS88073.1"/>
    <property type="molecule type" value="Genomic_DNA"/>
</dbReference>
<accession>A0A239I4S1</accession>
<dbReference type="Proteomes" id="UP000198318">
    <property type="component" value="Unassembled WGS sequence"/>
</dbReference>
<dbReference type="AlphaFoldDB" id="A0A239I4S1"/>
<keyword evidence="3" id="KW-1185">Reference proteome</keyword>
<reference evidence="2 3" key="1">
    <citation type="submission" date="2017-06" db="EMBL/GenBank/DDBJ databases">
        <authorList>
            <person name="Kim H.J."/>
            <person name="Triplett B.A."/>
        </authorList>
    </citation>
    <scope>NUCLEOTIDE SEQUENCE [LARGE SCALE GENOMIC DNA]</scope>
    <source>
        <strain evidence="2 3">DSM 44715</strain>
    </source>
</reference>
<dbReference type="OrthoDB" id="3483867at2"/>
<name>A0A239I4S1_9ACTN</name>
<evidence type="ECO:0000313" key="3">
    <source>
        <dbReference type="Proteomes" id="UP000198318"/>
    </source>
</evidence>
<proteinExistence type="predicted"/>
<evidence type="ECO:0000313" key="2">
    <source>
        <dbReference type="EMBL" id="SNS88073.1"/>
    </source>
</evidence>
<gene>
    <name evidence="2" type="ORF">SAMN05443665_1011104</name>
</gene>